<comment type="domain">
    <text evidence="5">The DBINO region is involved in binding to DNA.</text>
</comment>
<dbReference type="GO" id="GO:0016887">
    <property type="term" value="F:ATP hydrolysis activity"/>
    <property type="evidence" value="ECO:0007669"/>
    <property type="project" value="TreeGrafter"/>
</dbReference>
<keyword evidence="3 5" id="KW-0378">Hydrolase</keyword>
<feature type="non-terminal residue" evidence="7">
    <location>
        <position position="259"/>
    </location>
</feature>
<dbReference type="Pfam" id="PF00271">
    <property type="entry name" value="Helicase_C"/>
    <property type="match status" value="1"/>
</dbReference>
<comment type="similarity">
    <text evidence="5">Belongs to the SNF2/RAD54 helicase family.</text>
</comment>
<evidence type="ECO:0000313" key="7">
    <source>
        <dbReference type="EMBL" id="MCH89211.1"/>
    </source>
</evidence>
<dbReference type="Proteomes" id="UP000265520">
    <property type="component" value="Unassembled WGS sequence"/>
</dbReference>
<proteinExistence type="inferred from homology"/>
<dbReference type="AlphaFoldDB" id="A0A392MPB7"/>
<dbReference type="Gene3D" id="3.40.50.300">
    <property type="entry name" value="P-loop containing nucleotide triphosphate hydrolases"/>
    <property type="match status" value="1"/>
</dbReference>
<keyword evidence="4 5" id="KW-0067">ATP-binding</keyword>
<comment type="function">
    <text evidence="5">ATPase component of the INO80 complex which remodels chromatin by shifting nucleosomes and is involved in DNA repair.</text>
</comment>
<comment type="subcellular location">
    <subcellularLocation>
        <location evidence="1 5">Nucleus</location>
    </subcellularLocation>
</comment>
<evidence type="ECO:0000256" key="1">
    <source>
        <dbReference type="ARBA" id="ARBA00004123"/>
    </source>
</evidence>
<dbReference type="PROSITE" id="PS51194">
    <property type="entry name" value="HELICASE_CTER"/>
    <property type="match status" value="1"/>
</dbReference>
<evidence type="ECO:0000256" key="4">
    <source>
        <dbReference type="ARBA" id="ARBA00022840"/>
    </source>
</evidence>
<evidence type="ECO:0000313" key="8">
    <source>
        <dbReference type="Proteomes" id="UP000265520"/>
    </source>
</evidence>
<keyword evidence="7" id="KW-0347">Helicase</keyword>
<accession>A0A392MPB7</accession>
<keyword evidence="5" id="KW-0234">DNA repair</keyword>
<dbReference type="InterPro" id="IPR001650">
    <property type="entry name" value="Helicase_C-like"/>
</dbReference>
<evidence type="ECO:0000256" key="2">
    <source>
        <dbReference type="ARBA" id="ARBA00022741"/>
    </source>
</evidence>
<dbReference type="PANTHER" id="PTHR45685">
    <property type="entry name" value="HELICASE SRCAP-RELATED"/>
    <property type="match status" value="1"/>
</dbReference>
<dbReference type="SUPFAM" id="SSF52540">
    <property type="entry name" value="P-loop containing nucleoside triphosphate hydrolases"/>
    <property type="match status" value="1"/>
</dbReference>
<comment type="catalytic activity">
    <reaction evidence="5">
        <text>ATP + H2O = ADP + phosphate + H(+)</text>
        <dbReference type="Rhea" id="RHEA:13065"/>
        <dbReference type="ChEBI" id="CHEBI:15377"/>
        <dbReference type="ChEBI" id="CHEBI:15378"/>
        <dbReference type="ChEBI" id="CHEBI:30616"/>
        <dbReference type="ChEBI" id="CHEBI:43474"/>
        <dbReference type="ChEBI" id="CHEBI:456216"/>
    </reaction>
</comment>
<evidence type="ECO:0000256" key="5">
    <source>
        <dbReference type="RuleBase" id="RU368001"/>
    </source>
</evidence>
<organism evidence="7 8">
    <name type="scientific">Trifolium medium</name>
    <dbReference type="NCBI Taxonomy" id="97028"/>
    <lineage>
        <taxon>Eukaryota</taxon>
        <taxon>Viridiplantae</taxon>
        <taxon>Streptophyta</taxon>
        <taxon>Embryophyta</taxon>
        <taxon>Tracheophyta</taxon>
        <taxon>Spermatophyta</taxon>
        <taxon>Magnoliopsida</taxon>
        <taxon>eudicotyledons</taxon>
        <taxon>Gunneridae</taxon>
        <taxon>Pentapetalae</taxon>
        <taxon>rosids</taxon>
        <taxon>fabids</taxon>
        <taxon>Fabales</taxon>
        <taxon>Fabaceae</taxon>
        <taxon>Papilionoideae</taxon>
        <taxon>50 kb inversion clade</taxon>
        <taxon>NPAAA clade</taxon>
        <taxon>Hologalegina</taxon>
        <taxon>IRL clade</taxon>
        <taxon>Trifolieae</taxon>
        <taxon>Trifolium</taxon>
    </lineage>
</organism>
<comment type="caution">
    <text evidence="7">The sequence shown here is derived from an EMBL/GenBank/DDBJ whole genome shotgun (WGS) entry which is preliminary data.</text>
</comment>
<keyword evidence="5" id="KW-0238">DNA-binding</keyword>
<dbReference type="GO" id="GO:0006281">
    <property type="term" value="P:DNA repair"/>
    <property type="evidence" value="ECO:0007669"/>
    <property type="project" value="UniProtKB-UniRule"/>
</dbReference>
<feature type="domain" description="Helicase C-terminal" evidence="6">
    <location>
        <begin position="80"/>
        <end position="230"/>
    </location>
</feature>
<keyword evidence="2" id="KW-0547">Nucleotide-binding</keyword>
<evidence type="ECO:0000259" key="6">
    <source>
        <dbReference type="PROSITE" id="PS51194"/>
    </source>
</evidence>
<dbReference type="SMART" id="SM00490">
    <property type="entry name" value="HELICc"/>
    <property type="match status" value="1"/>
</dbReference>
<dbReference type="EMBL" id="LXQA010015703">
    <property type="protein sequence ID" value="MCH89211.1"/>
    <property type="molecule type" value="Genomic_DNA"/>
</dbReference>
<dbReference type="GO" id="GO:0004386">
    <property type="term" value="F:helicase activity"/>
    <property type="evidence" value="ECO:0007669"/>
    <property type="project" value="UniProtKB-KW"/>
</dbReference>
<protein>
    <recommendedName>
        <fullName evidence="5">Chromatin-remodeling ATPase INO80</fullName>
        <ecNumber evidence="5">3.6.4.-</ecNumber>
    </recommendedName>
</protein>
<reference evidence="7 8" key="1">
    <citation type="journal article" date="2018" name="Front. Plant Sci.">
        <title>Red Clover (Trifolium pratense) and Zigzag Clover (T. medium) - A Picture of Genomic Similarities and Differences.</title>
        <authorList>
            <person name="Dluhosova J."/>
            <person name="Istvanek J."/>
            <person name="Nedelnik J."/>
            <person name="Repkova J."/>
        </authorList>
    </citation>
    <scope>NUCLEOTIDE SEQUENCE [LARGE SCALE GENOMIC DNA]</scope>
    <source>
        <strain evidence="8">cv. 10/8</strain>
        <tissue evidence="7">Leaf</tissue>
    </source>
</reference>
<dbReference type="GO" id="GO:0042393">
    <property type="term" value="F:histone binding"/>
    <property type="evidence" value="ECO:0007669"/>
    <property type="project" value="TreeGrafter"/>
</dbReference>
<dbReference type="PANTHER" id="PTHR45685:SF2">
    <property type="entry name" value="CHROMATIN-REMODELING ATPASE INO80"/>
    <property type="match status" value="1"/>
</dbReference>
<dbReference type="CDD" id="cd18793">
    <property type="entry name" value="SF2_C_SNF"/>
    <property type="match status" value="1"/>
</dbReference>
<dbReference type="InterPro" id="IPR027417">
    <property type="entry name" value="P-loop_NTPase"/>
</dbReference>
<sequence length="259" mass="29504">MIEELHDPWVKRLFVGFARTSDCNGPRKPDGSHHLIQEIDSEQPVCKPALQLTHSIFGSSPPMRNFDPAKLLTDSGKLQTLDILLKRLRAGNHRVLLFAQMTKMLNILEDYMNYRKYKYFRLDGSTSIQDRRDMVRDFQHRPDVFVFLLSTRAGGLGINLTAADTVIFYESDWNPTLDLQAMDRAHRLGQTKDVTVYRLICKETVEEKILLRASQKSTVQNLVMTGGSVGGDLLAPEDVVSLLLDDVQLQQKFQNITVQ</sequence>
<dbReference type="GO" id="GO:0031011">
    <property type="term" value="C:Ino80 complex"/>
    <property type="evidence" value="ECO:0007669"/>
    <property type="project" value="UniProtKB-UniRule"/>
</dbReference>
<dbReference type="InterPro" id="IPR049730">
    <property type="entry name" value="SNF2/RAD54-like_C"/>
</dbReference>
<dbReference type="GO" id="GO:0005524">
    <property type="term" value="F:ATP binding"/>
    <property type="evidence" value="ECO:0007669"/>
    <property type="project" value="UniProtKB-UniRule"/>
</dbReference>
<dbReference type="GO" id="GO:0003677">
    <property type="term" value="F:DNA binding"/>
    <property type="evidence" value="ECO:0007669"/>
    <property type="project" value="UniProtKB-UniRule"/>
</dbReference>
<dbReference type="InterPro" id="IPR050520">
    <property type="entry name" value="INO80/SWR1_helicase"/>
</dbReference>
<dbReference type="EC" id="3.6.4.-" evidence="5"/>
<keyword evidence="5" id="KW-0227">DNA damage</keyword>
<gene>
    <name evidence="7" type="ORF">A2U01_0010105</name>
</gene>
<evidence type="ECO:0000256" key="3">
    <source>
        <dbReference type="ARBA" id="ARBA00022801"/>
    </source>
</evidence>
<dbReference type="GO" id="GO:0006338">
    <property type="term" value="P:chromatin remodeling"/>
    <property type="evidence" value="ECO:0007669"/>
    <property type="project" value="UniProtKB-UniRule"/>
</dbReference>
<name>A0A392MPB7_9FABA</name>
<comment type="subunit">
    <text evidence="5">Component of the INO80 chromatin-remodeling complex.</text>
</comment>
<keyword evidence="8" id="KW-1185">Reference proteome</keyword>